<keyword evidence="8" id="KW-1185">Reference proteome</keyword>
<feature type="domain" description="Resolvase/invertase-type recombinase catalytic" evidence="6">
    <location>
        <begin position="11"/>
        <end position="152"/>
    </location>
</feature>
<keyword evidence="3" id="KW-0233">DNA recombination</keyword>
<name>A0A7Z7HU71_9PROT</name>
<evidence type="ECO:0000256" key="1">
    <source>
        <dbReference type="ARBA" id="ARBA00022908"/>
    </source>
</evidence>
<dbReference type="RefSeq" id="WP_231913053.1">
    <property type="nucleotide sequence ID" value="NZ_LT837804.1"/>
</dbReference>
<keyword evidence="2" id="KW-0238">DNA-binding</keyword>
<dbReference type="SMART" id="SM00857">
    <property type="entry name" value="Resolvase"/>
    <property type="match status" value="1"/>
</dbReference>
<dbReference type="InterPro" id="IPR050639">
    <property type="entry name" value="SSR_resolvase"/>
</dbReference>
<keyword evidence="1" id="KW-0229">DNA integration</keyword>
<feature type="active site" description="O-(5'-phospho-DNA)-serine intermediate" evidence="4 5">
    <location>
        <position position="19"/>
    </location>
</feature>
<keyword evidence="7" id="KW-0614">Plasmid</keyword>
<gene>
    <name evidence="7" type="ORF">SDENCHOL_PA20005</name>
</gene>
<evidence type="ECO:0000256" key="3">
    <source>
        <dbReference type="ARBA" id="ARBA00023172"/>
    </source>
</evidence>
<dbReference type="SUPFAM" id="SSF53041">
    <property type="entry name" value="Resolvase-like"/>
    <property type="match status" value="1"/>
</dbReference>
<dbReference type="GO" id="GO:0015074">
    <property type="term" value="P:DNA integration"/>
    <property type="evidence" value="ECO:0007669"/>
    <property type="project" value="UniProtKB-KW"/>
</dbReference>
<sequence length="213" mass="23138">MTANKAVSLPSYFGYLRVSTDSQDVESQKLGLLEYANRHGFAPMSLTAETVSRAADWKGRELGALLDRAGRGDVICTPEFTRLAATPGQVFTFLEAAASKGVVLHITKTGTVMDGSMQSQLLAAAFSMASMIELSFIRERTREGLRRAKSEGKRLGRPPGASGRLKLDEHEDEIKGYLAIGLPKRKMAKALGVAYNTLARFIERKGLVSSKKA</sequence>
<dbReference type="AlphaFoldDB" id="A0A7Z7HU71"/>
<evidence type="ECO:0000256" key="5">
    <source>
        <dbReference type="PROSITE-ProRule" id="PRU10137"/>
    </source>
</evidence>
<dbReference type="PANTHER" id="PTHR30461">
    <property type="entry name" value="DNA-INVERTASE FROM LAMBDOID PROPHAGE"/>
    <property type="match status" value="1"/>
</dbReference>
<dbReference type="Gene3D" id="3.40.50.1390">
    <property type="entry name" value="Resolvase, N-terminal catalytic domain"/>
    <property type="match status" value="1"/>
</dbReference>
<evidence type="ECO:0000313" key="8">
    <source>
        <dbReference type="Proteomes" id="UP000242886"/>
    </source>
</evidence>
<dbReference type="Proteomes" id="UP000242886">
    <property type="component" value="Plasmid SDENCHOLpa"/>
</dbReference>
<accession>A0A7Z7HU71</accession>
<evidence type="ECO:0000313" key="7">
    <source>
        <dbReference type="EMBL" id="SMB33137.1"/>
    </source>
</evidence>
<dbReference type="InterPro" id="IPR036162">
    <property type="entry name" value="Resolvase-like_N_sf"/>
</dbReference>
<dbReference type="PANTHER" id="PTHR30461:SF19">
    <property type="entry name" value="SITE-SPECIFIC RECOMBINASE RESOLVASE FAMILY"/>
    <property type="match status" value="1"/>
</dbReference>
<dbReference type="InterPro" id="IPR006119">
    <property type="entry name" value="Resolv_N"/>
</dbReference>
<protein>
    <submittedName>
        <fullName evidence="7">Resolvase, N-terminal domain</fullName>
    </submittedName>
</protein>
<evidence type="ECO:0000256" key="4">
    <source>
        <dbReference type="PIRSR" id="PIRSR606118-50"/>
    </source>
</evidence>
<evidence type="ECO:0000256" key="2">
    <source>
        <dbReference type="ARBA" id="ARBA00023125"/>
    </source>
</evidence>
<dbReference type="GO" id="GO:0000150">
    <property type="term" value="F:DNA strand exchange activity"/>
    <property type="evidence" value="ECO:0007669"/>
    <property type="project" value="InterPro"/>
</dbReference>
<organism evidence="7 8">
    <name type="scientific">Sterolibacterium denitrificans</name>
    <dbReference type="NCBI Taxonomy" id="157592"/>
    <lineage>
        <taxon>Bacteria</taxon>
        <taxon>Pseudomonadati</taxon>
        <taxon>Pseudomonadota</taxon>
        <taxon>Betaproteobacteria</taxon>
        <taxon>Nitrosomonadales</taxon>
        <taxon>Sterolibacteriaceae</taxon>
        <taxon>Sterolibacterium</taxon>
    </lineage>
</organism>
<reference evidence="7" key="1">
    <citation type="submission" date="2017-03" db="EMBL/GenBank/DDBJ databases">
        <authorList>
            <consortium name="AG Boll"/>
        </authorList>
    </citation>
    <scope>NUCLEOTIDE SEQUENCE [LARGE SCALE GENOMIC DNA]</scope>
    <source>
        <strain evidence="7">Chol</strain>
    </source>
</reference>
<evidence type="ECO:0000259" key="6">
    <source>
        <dbReference type="PROSITE" id="PS51736"/>
    </source>
</evidence>
<dbReference type="InterPro" id="IPR006118">
    <property type="entry name" value="Recombinase_CS"/>
</dbReference>
<dbReference type="EMBL" id="LT837804">
    <property type="protein sequence ID" value="SMB33137.1"/>
    <property type="molecule type" value="Genomic_DNA"/>
</dbReference>
<proteinExistence type="predicted"/>
<dbReference type="GO" id="GO:0003677">
    <property type="term" value="F:DNA binding"/>
    <property type="evidence" value="ECO:0007669"/>
    <property type="project" value="UniProtKB-KW"/>
</dbReference>
<dbReference type="PROSITE" id="PS51736">
    <property type="entry name" value="RECOMBINASES_3"/>
    <property type="match status" value="1"/>
</dbReference>
<dbReference type="Pfam" id="PF00239">
    <property type="entry name" value="Resolvase"/>
    <property type="match status" value="1"/>
</dbReference>
<geneLocation type="plasmid" evidence="7 8">
    <name>SDENCHOLpa</name>
</geneLocation>
<dbReference type="PROSITE" id="PS00397">
    <property type="entry name" value="RECOMBINASES_1"/>
    <property type="match status" value="1"/>
</dbReference>